<organism evidence="1 2">
    <name type="scientific">Multifurca ochricompacta</name>
    <dbReference type="NCBI Taxonomy" id="376703"/>
    <lineage>
        <taxon>Eukaryota</taxon>
        <taxon>Fungi</taxon>
        <taxon>Dikarya</taxon>
        <taxon>Basidiomycota</taxon>
        <taxon>Agaricomycotina</taxon>
        <taxon>Agaricomycetes</taxon>
        <taxon>Russulales</taxon>
        <taxon>Russulaceae</taxon>
        <taxon>Multifurca</taxon>
    </lineage>
</organism>
<reference evidence="1" key="1">
    <citation type="journal article" date="2022" name="New Phytol.">
        <title>Evolutionary transition to the ectomycorrhizal habit in the genomes of a hyperdiverse lineage of mushroom-forming fungi.</title>
        <authorList>
            <person name="Looney B."/>
            <person name="Miyauchi S."/>
            <person name="Morin E."/>
            <person name="Drula E."/>
            <person name="Courty P.E."/>
            <person name="Kohler A."/>
            <person name="Kuo A."/>
            <person name="LaButti K."/>
            <person name="Pangilinan J."/>
            <person name="Lipzen A."/>
            <person name="Riley R."/>
            <person name="Andreopoulos W."/>
            <person name="He G."/>
            <person name="Johnson J."/>
            <person name="Nolan M."/>
            <person name="Tritt A."/>
            <person name="Barry K.W."/>
            <person name="Grigoriev I.V."/>
            <person name="Nagy L.G."/>
            <person name="Hibbett D."/>
            <person name="Henrissat B."/>
            <person name="Matheny P.B."/>
            <person name="Labbe J."/>
            <person name="Martin F.M."/>
        </authorList>
    </citation>
    <scope>NUCLEOTIDE SEQUENCE</scope>
    <source>
        <strain evidence="1">BPL690</strain>
    </source>
</reference>
<dbReference type="EMBL" id="WTXG01000023">
    <property type="protein sequence ID" value="KAI0299376.1"/>
    <property type="molecule type" value="Genomic_DNA"/>
</dbReference>
<keyword evidence="2" id="KW-1185">Reference proteome</keyword>
<sequence>MSVSLSTGVRSAWTIIPELNFWCLLLPCNAAATSKDGIFIESCIIHDTSSFSIGFAFTGLSIRDVCSLILQDSRQRQWKFGMCFKFSVSV</sequence>
<dbReference type="AlphaFoldDB" id="A0AAD4QMW0"/>
<evidence type="ECO:0000313" key="2">
    <source>
        <dbReference type="Proteomes" id="UP001203297"/>
    </source>
</evidence>
<comment type="caution">
    <text evidence="1">The sequence shown here is derived from an EMBL/GenBank/DDBJ whole genome shotgun (WGS) entry which is preliminary data.</text>
</comment>
<name>A0AAD4QMW0_9AGAM</name>
<evidence type="ECO:0000313" key="1">
    <source>
        <dbReference type="EMBL" id="KAI0299376.1"/>
    </source>
</evidence>
<gene>
    <name evidence="1" type="ORF">B0F90DRAFT_613926</name>
</gene>
<proteinExistence type="predicted"/>
<protein>
    <submittedName>
        <fullName evidence="1">Uncharacterized protein</fullName>
    </submittedName>
</protein>
<dbReference type="Proteomes" id="UP001203297">
    <property type="component" value="Unassembled WGS sequence"/>
</dbReference>
<accession>A0AAD4QMW0</accession>